<dbReference type="InterPro" id="IPR046341">
    <property type="entry name" value="SET_dom_sf"/>
</dbReference>
<dbReference type="EMBL" id="CAJNJA010017006">
    <property type="protein sequence ID" value="CAE7392247.1"/>
    <property type="molecule type" value="Genomic_DNA"/>
</dbReference>
<evidence type="ECO:0000259" key="1">
    <source>
        <dbReference type="Pfam" id="PF00856"/>
    </source>
</evidence>
<dbReference type="CDD" id="cd20071">
    <property type="entry name" value="SET_SMYD"/>
    <property type="match status" value="1"/>
</dbReference>
<dbReference type="PANTHER" id="PTHR12197">
    <property type="entry name" value="HISTONE-LYSINE N-METHYLTRANSFERASE SMYD"/>
    <property type="match status" value="1"/>
</dbReference>
<name>A0A812QKZ0_9DINO</name>
<proteinExistence type="predicted"/>
<evidence type="ECO:0000313" key="2">
    <source>
        <dbReference type="EMBL" id="CAE7392247.1"/>
    </source>
</evidence>
<dbReference type="AlphaFoldDB" id="A0A812QKZ0"/>
<dbReference type="Proteomes" id="UP000601435">
    <property type="component" value="Unassembled WGS sequence"/>
</dbReference>
<protein>
    <submittedName>
        <fullName evidence="2">ATXR2 protein</fullName>
    </submittedName>
</protein>
<organism evidence="2 3">
    <name type="scientific">Symbiodinium necroappetens</name>
    <dbReference type="NCBI Taxonomy" id="1628268"/>
    <lineage>
        <taxon>Eukaryota</taxon>
        <taxon>Sar</taxon>
        <taxon>Alveolata</taxon>
        <taxon>Dinophyceae</taxon>
        <taxon>Suessiales</taxon>
        <taxon>Symbiodiniaceae</taxon>
        <taxon>Symbiodinium</taxon>
    </lineage>
</organism>
<comment type="caution">
    <text evidence="2">The sequence shown here is derived from an EMBL/GenBank/DDBJ whole genome shotgun (WGS) entry which is preliminary data.</text>
</comment>
<dbReference type="InterPro" id="IPR001214">
    <property type="entry name" value="SET_dom"/>
</dbReference>
<reference evidence="2" key="1">
    <citation type="submission" date="2021-02" db="EMBL/GenBank/DDBJ databases">
        <authorList>
            <person name="Dougan E. K."/>
            <person name="Rhodes N."/>
            <person name="Thang M."/>
            <person name="Chan C."/>
        </authorList>
    </citation>
    <scope>NUCLEOTIDE SEQUENCE</scope>
</reference>
<gene>
    <name evidence="2" type="primary">ATXR2</name>
    <name evidence="2" type="ORF">SNEC2469_LOCUS10669</name>
</gene>
<feature type="domain" description="SET" evidence="1">
    <location>
        <begin position="21"/>
        <end position="63"/>
    </location>
</feature>
<dbReference type="InterPro" id="IPR050869">
    <property type="entry name" value="H3K4_H4K5_MeTrfase"/>
</dbReference>
<keyword evidence="3" id="KW-1185">Reference proteome</keyword>
<dbReference type="SUPFAM" id="SSF82199">
    <property type="entry name" value="SET domain"/>
    <property type="match status" value="1"/>
</dbReference>
<dbReference type="Pfam" id="PF00856">
    <property type="entry name" value="SET"/>
    <property type="match status" value="1"/>
</dbReference>
<accession>A0A812QKZ0</accession>
<dbReference type="OrthoDB" id="406065at2759"/>
<sequence>MILMSNCFRFRGRKGSTTALFEVMSRANHSCLPNARMVGDGHPAMLMTTTYVNSQEEIFLSYGGWETGFTEQPFHQRQSHLLDNWGFFCRCSRCQEEEALQIKPDVTQISAGSAA</sequence>
<dbReference type="Gene3D" id="2.170.270.10">
    <property type="entry name" value="SET domain"/>
    <property type="match status" value="1"/>
</dbReference>
<evidence type="ECO:0000313" key="3">
    <source>
        <dbReference type="Proteomes" id="UP000601435"/>
    </source>
</evidence>